<proteinExistence type="predicted"/>
<dbReference type="EMBL" id="CM037025">
    <property type="protein sequence ID" value="KAH7662215.1"/>
    <property type="molecule type" value="Genomic_DNA"/>
</dbReference>
<protein>
    <submittedName>
        <fullName evidence="1">Protein kinase-like (PK-like) protein</fullName>
    </submittedName>
</protein>
<evidence type="ECO:0000313" key="1">
    <source>
        <dbReference type="EMBL" id="KAH7662215.1"/>
    </source>
</evidence>
<sequence length="392" mass="43838">MTPFNVFVETKRWLILVVMYAFLQGTSCEHLTTEKILMVLILIAVLLLFLSEAYDLHRDAFLPWCDFSSNYTIPGPFKANLDKLLSNLPDAAANSNSLFFNNSFGTAPAVAYGLAQCRTDMSAYDCGICLYRSALRALSQCLLYRSATILSNICTLRYSDRHFFSEVSLNFVTVQDFNNVSNPTAFSKPLRKLMHEVLSKAPMSATKFASAYFNDSIIGSIYGTAGCSRDLTDAGCSTCLNQALPHVLEVGYSKGYRVFSVTCQVRFEIYPILARPPPTLTRGYPSEVTMNQGMAGNRNDATKTVLAVVLSLTVAIGLVSVIYLCSQKRRKIRKLIFLRDLQYDETDFASAESKWFELSILRDATDNFSNQNKLGQGGFGSVYKVKRYVIFY</sequence>
<dbReference type="Proteomes" id="UP000827976">
    <property type="component" value="Chromosome 15"/>
</dbReference>
<evidence type="ECO:0000313" key="2">
    <source>
        <dbReference type="Proteomes" id="UP000827976"/>
    </source>
</evidence>
<comment type="caution">
    <text evidence="1">The sequence shown here is derived from an EMBL/GenBank/DDBJ whole genome shotgun (WGS) entry which is preliminary data.</text>
</comment>
<organism evidence="1 2">
    <name type="scientific">Dioscorea alata</name>
    <name type="common">Purple yam</name>
    <dbReference type="NCBI Taxonomy" id="55571"/>
    <lineage>
        <taxon>Eukaryota</taxon>
        <taxon>Viridiplantae</taxon>
        <taxon>Streptophyta</taxon>
        <taxon>Embryophyta</taxon>
        <taxon>Tracheophyta</taxon>
        <taxon>Spermatophyta</taxon>
        <taxon>Magnoliopsida</taxon>
        <taxon>Liliopsida</taxon>
        <taxon>Dioscoreales</taxon>
        <taxon>Dioscoreaceae</taxon>
        <taxon>Dioscorea</taxon>
    </lineage>
</organism>
<accession>A0ACB7UPA7</accession>
<keyword evidence="2" id="KW-1185">Reference proteome</keyword>
<gene>
    <name evidence="1" type="ORF">IHE45_15G117900</name>
</gene>
<name>A0ACB7UPA7_DIOAL</name>
<reference evidence="2" key="1">
    <citation type="journal article" date="2022" name="Nat. Commun.">
        <title>Chromosome evolution and the genetic basis of agronomically important traits in greater yam.</title>
        <authorList>
            <person name="Bredeson J.V."/>
            <person name="Lyons J.B."/>
            <person name="Oniyinde I.O."/>
            <person name="Okereke N.R."/>
            <person name="Kolade O."/>
            <person name="Nnabue I."/>
            <person name="Nwadili C.O."/>
            <person name="Hribova E."/>
            <person name="Parker M."/>
            <person name="Nwogha J."/>
            <person name="Shu S."/>
            <person name="Carlson J."/>
            <person name="Kariba R."/>
            <person name="Muthemba S."/>
            <person name="Knop K."/>
            <person name="Barton G.J."/>
            <person name="Sherwood A.V."/>
            <person name="Lopez-Montes A."/>
            <person name="Asiedu R."/>
            <person name="Jamnadass R."/>
            <person name="Muchugi A."/>
            <person name="Goodstein D."/>
            <person name="Egesi C.N."/>
            <person name="Featherston J."/>
            <person name="Asfaw A."/>
            <person name="Simpson G.G."/>
            <person name="Dolezel J."/>
            <person name="Hendre P.S."/>
            <person name="Van Deynze A."/>
            <person name="Kumar P.L."/>
            <person name="Obidiegwu J.E."/>
            <person name="Bhattacharjee R."/>
            <person name="Rokhsar D.S."/>
        </authorList>
    </citation>
    <scope>NUCLEOTIDE SEQUENCE [LARGE SCALE GENOMIC DNA]</scope>
    <source>
        <strain evidence="2">cv. TDa95/00328</strain>
    </source>
</reference>